<organism evidence="2 3">
    <name type="scientific">Paenibacillus campinasensis</name>
    <dbReference type="NCBI Taxonomy" id="66347"/>
    <lineage>
        <taxon>Bacteria</taxon>
        <taxon>Bacillati</taxon>
        <taxon>Bacillota</taxon>
        <taxon>Bacilli</taxon>
        <taxon>Bacillales</taxon>
        <taxon>Paenibacillaceae</taxon>
        <taxon>Paenibacillus</taxon>
    </lineage>
</organism>
<dbReference type="Pfam" id="PF12841">
    <property type="entry name" value="YvrJ"/>
    <property type="match status" value="1"/>
</dbReference>
<keyword evidence="1" id="KW-0472">Membrane</keyword>
<evidence type="ECO:0000313" key="3">
    <source>
        <dbReference type="Proteomes" id="UP000215596"/>
    </source>
</evidence>
<dbReference type="AlphaFoldDB" id="A0A268EI61"/>
<sequence length="50" mass="5724">MDQLDWVGLIANLGFPIAITAYLLLRFEKKIIELSEAINGLKDELHKKIK</sequence>
<dbReference type="OrthoDB" id="2662123at2"/>
<proteinExistence type="predicted"/>
<dbReference type="Proteomes" id="UP000215596">
    <property type="component" value="Unassembled WGS sequence"/>
</dbReference>
<gene>
    <name evidence="2" type="ORF">CHH67_21125</name>
</gene>
<dbReference type="InterPro" id="IPR024419">
    <property type="entry name" value="YvrJ"/>
</dbReference>
<dbReference type="EMBL" id="NPBY01000074">
    <property type="protein sequence ID" value="PAD72813.1"/>
    <property type="molecule type" value="Genomic_DNA"/>
</dbReference>
<evidence type="ECO:0000256" key="1">
    <source>
        <dbReference type="SAM" id="Phobius"/>
    </source>
</evidence>
<comment type="caution">
    <text evidence="2">The sequence shown here is derived from an EMBL/GenBank/DDBJ whole genome shotgun (WGS) entry which is preliminary data.</text>
</comment>
<feature type="transmembrane region" description="Helical" evidence="1">
    <location>
        <begin position="6"/>
        <end position="25"/>
    </location>
</feature>
<accession>A0A268EI61</accession>
<reference evidence="2 3" key="1">
    <citation type="submission" date="2017-07" db="EMBL/GenBank/DDBJ databases">
        <title>Isolation and whole genome analysis of endospore-forming bacteria from heroin.</title>
        <authorList>
            <person name="Kalinowski J."/>
            <person name="Ahrens B."/>
            <person name="Al-Dilaimi A."/>
            <person name="Winkler A."/>
            <person name="Wibberg D."/>
            <person name="Schleenbecker U."/>
            <person name="Ruckert C."/>
            <person name="Wolfel R."/>
            <person name="Grass G."/>
        </authorList>
    </citation>
    <scope>NUCLEOTIDE SEQUENCE [LARGE SCALE GENOMIC DNA]</scope>
    <source>
        <strain evidence="2 3">7537-G1</strain>
    </source>
</reference>
<evidence type="ECO:0000313" key="2">
    <source>
        <dbReference type="EMBL" id="PAD72813.1"/>
    </source>
</evidence>
<name>A0A268EI61_9BACL</name>
<protein>
    <submittedName>
        <fullName evidence="2">YvrJ family protein</fullName>
    </submittedName>
</protein>
<keyword evidence="1" id="KW-0812">Transmembrane</keyword>
<dbReference type="RefSeq" id="WP_095267363.1">
    <property type="nucleotide sequence ID" value="NZ_NPBY01000074.1"/>
</dbReference>
<keyword evidence="1" id="KW-1133">Transmembrane helix</keyword>